<dbReference type="InterPro" id="IPR027417">
    <property type="entry name" value="P-loop_NTPase"/>
</dbReference>
<dbReference type="Proteomes" id="UP001368328">
    <property type="component" value="Chromosome"/>
</dbReference>
<accession>A0ABZ2MQB7</accession>
<dbReference type="Pfam" id="PF07693">
    <property type="entry name" value="KAP_NTPase"/>
    <property type="match status" value="1"/>
</dbReference>
<feature type="coiled-coil region" evidence="1">
    <location>
        <begin position="150"/>
        <end position="177"/>
    </location>
</feature>
<keyword evidence="4" id="KW-1185">Reference proteome</keyword>
<sequence>MKANEIVTVLNHFKDSSYQRVFIDGTWGIGKTKYVLDFKNAHSDACYVSLFGKKDIESIIQEIYFQIVNSVPNGKFKKYSRKVREIFNNVNIEFHGLTISVPLIEKLHSTLYKELGKKGTYIIIFDDLERKHHDLDIKEILGLIDSLAKIENIKTVLIAATDQLEEDEETFKNYKEKAIDRTYTIEEYADEAPLKILGEEIWKVIGIIAEEFEFNNLRTFEKTSLFIKEVIEILGEEVFTDKFTRDDVYRMCFATVFFNIEHKGEMKLLDTDKPNSELRNAFYLTDESGVIEYLYNYILKNSLDNVMCKSVFHHIRKWYETGTYTKEIIINLIESINSYKEKPKSFYSSEEEILDIIENTREYIRNLNGTEPLDDIISKLNTALAWCEVLSDDFGISVEEIVKLVDENIPNKIDLTKSSYQNGIDLWDYHIESEEARKVVKSISEALKVEYYNLLVNQIRDCFIQKSYNEYLYLIQLQDSIISIKDNPIRDIVVKSIRDNQFFFPIPSGRITEEHWYWCRRINVLIRDIEEHWGIENYYDDFKSYIYGLEINKQDNILQHRLRHLFEKN</sequence>
<name>A0ABZ2MQB7_9BACI</name>
<dbReference type="InterPro" id="IPR011646">
    <property type="entry name" value="KAP_P-loop"/>
</dbReference>
<proteinExistence type="predicted"/>
<dbReference type="RefSeq" id="WP_338786569.1">
    <property type="nucleotide sequence ID" value="NZ_CP147403.1"/>
</dbReference>
<evidence type="ECO:0000259" key="2">
    <source>
        <dbReference type="Pfam" id="PF07693"/>
    </source>
</evidence>
<evidence type="ECO:0000313" key="4">
    <source>
        <dbReference type="Proteomes" id="UP001368328"/>
    </source>
</evidence>
<dbReference type="EMBL" id="CP147403">
    <property type="protein sequence ID" value="WXB87367.1"/>
    <property type="molecule type" value="Genomic_DNA"/>
</dbReference>
<dbReference type="SUPFAM" id="SSF52540">
    <property type="entry name" value="P-loop containing nucleoside triphosphate hydrolases"/>
    <property type="match status" value="1"/>
</dbReference>
<reference evidence="3 4" key="1">
    <citation type="submission" date="2024-02" db="EMBL/GenBank/DDBJ databases">
        <title>Seven novel Bacillus-like species.</title>
        <authorList>
            <person name="Liu G."/>
        </authorList>
    </citation>
    <scope>NUCLEOTIDE SEQUENCE [LARGE SCALE GENOMIC DNA]</scope>
    <source>
        <strain evidence="3 4">FJAT-53654</strain>
    </source>
</reference>
<protein>
    <submittedName>
        <fullName evidence="3">P-loop NTPase fold protein</fullName>
    </submittedName>
</protein>
<gene>
    <name evidence="3" type="ORF">WCV66_19330</name>
</gene>
<evidence type="ECO:0000313" key="3">
    <source>
        <dbReference type="EMBL" id="WXB87367.1"/>
    </source>
</evidence>
<organism evidence="3 4">
    <name type="scientific">Metabacillus rhizosphaerae</name>
    <dbReference type="NCBI Taxonomy" id="3117747"/>
    <lineage>
        <taxon>Bacteria</taxon>
        <taxon>Bacillati</taxon>
        <taxon>Bacillota</taxon>
        <taxon>Bacilli</taxon>
        <taxon>Bacillales</taxon>
        <taxon>Bacillaceae</taxon>
        <taxon>Metabacillus</taxon>
    </lineage>
</organism>
<keyword evidence="1" id="KW-0175">Coiled coil</keyword>
<dbReference type="Gene3D" id="3.40.50.300">
    <property type="entry name" value="P-loop containing nucleotide triphosphate hydrolases"/>
    <property type="match status" value="1"/>
</dbReference>
<evidence type="ECO:0000256" key="1">
    <source>
        <dbReference type="SAM" id="Coils"/>
    </source>
</evidence>
<feature type="domain" description="KAP NTPase" evidence="2">
    <location>
        <begin position="3"/>
        <end position="185"/>
    </location>
</feature>